<feature type="chain" id="PRO_5019172496" evidence="1">
    <location>
        <begin position="20"/>
        <end position="268"/>
    </location>
</feature>
<dbReference type="EMBL" id="QQYZ01000031">
    <property type="protein sequence ID" value="RSY77494.1"/>
    <property type="molecule type" value="Genomic_DNA"/>
</dbReference>
<organism evidence="2 3">
    <name type="scientific">Sphingomonas koreensis</name>
    <dbReference type="NCBI Taxonomy" id="93064"/>
    <lineage>
        <taxon>Bacteria</taxon>
        <taxon>Pseudomonadati</taxon>
        <taxon>Pseudomonadota</taxon>
        <taxon>Alphaproteobacteria</taxon>
        <taxon>Sphingomonadales</taxon>
        <taxon>Sphingomonadaceae</taxon>
        <taxon>Sphingomonas</taxon>
    </lineage>
</organism>
<evidence type="ECO:0000313" key="3">
    <source>
        <dbReference type="Proteomes" id="UP000287746"/>
    </source>
</evidence>
<dbReference type="RefSeq" id="WP_126005970.1">
    <property type="nucleotide sequence ID" value="NZ_QQYZ01000031.1"/>
</dbReference>
<name>A0A430FY48_9SPHN</name>
<sequence>MPRYLTATIALFATAPALAQISPADQAALDHARARGELIYWYDQAAWHGTDDMLAKARDIAGKIGGWIVDGPADAAELIFYTRGADPKPLYLARFKNGKLAESRKLGEADTAMLTPQRRRMIAAVTTARAALIEAKAQMCVDKPFNTVTLPPATPDGPIPVYFLTPQTEMKAIPLGAHYLFEVDVAGKAGPIRRFTNTCIALPTDTESPDGKSLEALFITHLLDRVPTEIHFFSAMAARRPIYVGIRKQVWAVTPAASGPTARLVERD</sequence>
<evidence type="ECO:0000313" key="2">
    <source>
        <dbReference type="EMBL" id="RSY77494.1"/>
    </source>
</evidence>
<evidence type="ECO:0000256" key="1">
    <source>
        <dbReference type="SAM" id="SignalP"/>
    </source>
</evidence>
<dbReference type="AlphaFoldDB" id="A0A430FY48"/>
<proteinExistence type="predicted"/>
<dbReference type="Proteomes" id="UP000287746">
    <property type="component" value="Unassembled WGS sequence"/>
</dbReference>
<keyword evidence="1" id="KW-0732">Signal</keyword>
<feature type="signal peptide" evidence="1">
    <location>
        <begin position="1"/>
        <end position="19"/>
    </location>
</feature>
<protein>
    <submittedName>
        <fullName evidence="2">Uncharacterized protein</fullName>
    </submittedName>
</protein>
<comment type="caution">
    <text evidence="2">The sequence shown here is derived from an EMBL/GenBank/DDBJ whole genome shotgun (WGS) entry which is preliminary data.</text>
</comment>
<reference evidence="3" key="1">
    <citation type="submission" date="2018-07" db="EMBL/GenBank/DDBJ databases">
        <title>Genomic and Epidemiologic Investigation of an Indolent Hospital Outbreak.</title>
        <authorList>
            <person name="Johnson R.C."/>
            <person name="Deming C."/>
            <person name="Conlan S."/>
            <person name="Zellmer C.J."/>
            <person name="Michelin A.V."/>
            <person name="Lee-Lin S.-Q."/>
            <person name="Thomas P.J."/>
            <person name="Park M."/>
            <person name="Weingarten R.A."/>
            <person name="Less J."/>
            <person name="Dekker J.P."/>
            <person name="Frank K.M."/>
            <person name="Musser K.A."/>
            <person name="Mcquiston J.R."/>
            <person name="Henderson D.K."/>
            <person name="Lau A.F."/>
            <person name="Palmore T.N."/>
            <person name="Segre J.A."/>
        </authorList>
    </citation>
    <scope>NUCLEOTIDE SEQUENCE [LARGE SCALE GENOMIC DNA]</scope>
    <source>
        <strain evidence="3">SK-CDC1_0717</strain>
    </source>
</reference>
<accession>A0A430FY48</accession>
<gene>
    <name evidence="2" type="ORF">DAH66_20445</name>
</gene>